<keyword evidence="2" id="KW-1185">Reference proteome</keyword>
<evidence type="ECO:0000313" key="2">
    <source>
        <dbReference type="Proteomes" id="UP000664169"/>
    </source>
</evidence>
<proteinExistence type="predicted"/>
<reference evidence="1" key="1">
    <citation type="submission" date="2021-03" db="EMBL/GenBank/DDBJ databases">
        <authorList>
            <person name="Tagirdzhanova G."/>
        </authorList>
    </citation>
    <scope>NUCLEOTIDE SEQUENCE</scope>
</reference>
<organism evidence="1 2">
    <name type="scientific">Gomphillus americanus</name>
    <dbReference type="NCBI Taxonomy" id="1940652"/>
    <lineage>
        <taxon>Eukaryota</taxon>
        <taxon>Fungi</taxon>
        <taxon>Dikarya</taxon>
        <taxon>Ascomycota</taxon>
        <taxon>Pezizomycotina</taxon>
        <taxon>Lecanoromycetes</taxon>
        <taxon>OSLEUM clade</taxon>
        <taxon>Ostropomycetidae</taxon>
        <taxon>Ostropales</taxon>
        <taxon>Graphidaceae</taxon>
        <taxon>Gomphilloideae</taxon>
        <taxon>Gomphillus</taxon>
    </lineage>
</organism>
<evidence type="ECO:0000313" key="1">
    <source>
        <dbReference type="EMBL" id="CAF9913318.1"/>
    </source>
</evidence>
<dbReference type="OrthoDB" id="10631858at2759"/>
<accession>A0A8H3F006</accession>
<sequence length="146" mass="16234">MLLSTLSLVTAASALTFPHKQYSNNQKDVFEKCTIIRSPAGDTIYDCPGCVLIIGKDGDLKLRTGEECRKYRDELDDRETVIQNGGCQIIKQPNGDTLSQCPGCQKIVDKHGKTKLEQGPNCRHAKEDVQVLFKQVYDSGFLAIQE</sequence>
<name>A0A8H3F006_9LECA</name>
<protein>
    <submittedName>
        <fullName evidence="1">Uncharacterized protein</fullName>
    </submittedName>
</protein>
<dbReference type="EMBL" id="CAJPDQ010000008">
    <property type="protein sequence ID" value="CAF9913318.1"/>
    <property type="molecule type" value="Genomic_DNA"/>
</dbReference>
<gene>
    <name evidence="1" type="ORF">GOMPHAMPRED_007856</name>
</gene>
<dbReference type="Proteomes" id="UP000664169">
    <property type="component" value="Unassembled WGS sequence"/>
</dbReference>
<dbReference type="AlphaFoldDB" id="A0A8H3F006"/>
<comment type="caution">
    <text evidence="1">The sequence shown here is derived from an EMBL/GenBank/DDBJ whole genome shotgun (WGS) entry which is preliminary data.</text>
</comment>